<evidence type="ECO:0000256" key="1">
    <source>
        <dbReference type="SAM" id="Coils"/>
    </source>
</evidence>
<dbReference type="VEuPathDB" id="FungiDB:FUN_002835"/>
<evidence type="ECO:0000313" key="3">
    <source>
        <dbReference type="EMBL" id="PKK57043.1"/>
    </source>
</evidence>
<proteinExistence type="predicted"/>
<reference evidence="3 4" key="1">
    <citation type="submission" date="2016-04" db="EMBL/GenBank/DDBJ databases">
        <title>Genome analyses suggest a sexual origin of heterokaryosis in a supposedly ancient asexual fungus.</title>
        <authorList>
            <person name="Ropars J."/>
            <person name="Sedzielewska K."/>
            <person name="Noel J."/>
            <person name="Charron P."/>
            <person name="Farinelli L."/>
            <person name="Marton T."/>
            <person name="Kruger M."/>
            <person name="Pelin A."/>
            <person name="Brachmann A."/>
            <person name="Corradi N."/>
        </authorList>
    </citation>
    <scope>NUCLEOTIDE SEQUENCE [LARGE SCALE GENOMIC DNA]</scope>
    <source>
        <strain evidence="3 4">C2</strain>
    </source>
</reference>
<gene>
    <name evidence="3" type="ORF">RhiirC2_798767</name>
</gene>
<accession>A0A2N1M5Y1</accession>
<reference evidence="3 4" key="2">
    <citation type="submission" date="2017-10" db="EMBL/GenBank/DDBJ databases">
        <title>Extensive intraspecific genome diversity in a model arbuscular mycorrhizal fungus.</title>
        <authorList>
            <person name="Chen E.C.H."/>
            <person name="Morin E."/>
            <person name="Baudet D."/>
            <person name="Noel J."/>
            <person name="Ndikumana S."/>
            <person name="Charron P."/>
            <person name="St-Onge C."/>
            <person name="Giorgi J."/>
            <person name="Grigoriev I.V."/>
            <person name="Roux C."/>
            <person name="Martin F.M."/>
            <person name="Corradi N."/>
        </authorList>
    </citation>
    <scope>NUCLEOTIDE SEQUENCE [LARGE SCALE GENOMIC DNA]</scope>
    <source>
        <strain evidence="3 4">C2</strain>
    </source>
</reference>
<evidence type="ECO:0000256" key="2">
    <source>
        <dbReference type="SAM" id="MobiDB-lite"/>
    </source>
</evidence>
<evidence type="ECO:0000313" key="4">
    <source>
        <dbReference type="Proteomes" id="UP000233469"/>
    </source>
</evidence>
<dbReference type="Proteomes" id="UP000233469">
    <property type="component" value="Unassembled WGS sequence"/>
</dbReference>
<dbReference type="EMBL" id="LLXL01004810">
    <property type="protein sequence ID" value="PKK57043.1"/>
    <property type="molecule type" value="Genomic_DNA"/>
</dbReference>
<sequence>MFRIGEIVCKDCRKEENSNEIDERIRELKKIFESSGIIITEGELSRIISIRYTNGEILDKEFIEIFQENKNELERELRKKLDKLLREQAGIINSEENGEKSDNKKSEEEDSDDSEKIGEILSPEEYEIWEENTRDFDENKFENENENVINTEDFDSDTESENKLKNMANQDQIKRIIENALGFASNALDNALGAGQTLADRIQTAGMEGIVGKDPEKYI</sequence>
<dbReference type="AlphaFoldDB" id="A0A2N1M5Y1"/>
<protein>
    <submittedName>
        <fullName evidence="3">Uncharacterized protein</fullName>
    </submittedName>
</protein>
<feature type="compositionally biased region" description="Basic and acidic residues" evidence="2">
    <location>
        <begin position="97"/>
        <end position="107"/>
    </location>
</feature>
<keyword evidence="1" id="KW-0175">Coiled coil</keyword>
<name>A0A2N1M5Y1_9GLOM</name>
<feature type="coiled-coil region" evidence="1">
    <location>
        <begin position="63"/>
        <end position="90"/>
    </location>
</feature>
<feature type="region of interest" description="Disordered" evidence="2">
    <location>
        <begin position="92"/>
        <end position="124"/>
    </location>
</feature>
<organism evidence="3 4">
    <name type="scientific">Rhizophagus irregularis</name>
    <dbReference type="NCBI Taxonomy" id="588596"/>
    <lineage>
        <taxon>Eukaryota</taxon>
        <taxon>Fungi</taxon>
        <taxon>Fungi incertae sedis</taxon>
        <taxon>Mucoromycota</taxon>
        <taxon>Glomeromycotina</taxon>
        <taxon>Glomeromycetes</taxon>
        <taxon>Glomerales</taxon>
        <taxon>Glomeraceae</taxon>
        <taxon>Rhizophagus</taxon>
    </lineage>
</organism>
<comment type="caution">
    <text evidence="3">The sequence shown here is derived from an EMBL/GenBank/DDBJ whole genome shotgun (WGS) entry which is preliminary data.</text>
</comment>